<dbReference type="InterPro" id="IPR051165">
    <property type="entry name" value="Multifunctional_ANK_Repeat"/>
</dbReference>
<feature type="repeat" description="ANK" evidence="3">
    <location>
        <begin position="208"/>
        <end position="231"/>
    </location>
</feature>
<dbReference type="PANTHER" id="PTHR24123">
    <property type="entry name" value="ANKYRIN REPEAT-CONTAINING"/>
    <property type="match status" value="1"/>
</dbReference>
<dbReference type="RefSeq" id="XP_001320832.1">
    <property type="nucleotide sequence ID" value="XM_001320797.1"/>
</dbReference>
<dbReference type="AlphaFoldDB" id="A2EFB2"/>
<dbReference type="Pfam" id="PF00023">
    <property type="entry name" value="Ank"/>
    <property type="match status" value="1"/>
</dbReference>
<feature type="repeat" description="ANK" evidence="3">
    <location>
        <begin position="289"/>
        <end position="311"/>
    </location>
</feature>
<evidence type="ECO:0000313" key="5">
    <source>
        <dbReference type="Proteomes" id="UP000001542"/>
    </source>
</evidence>
<evidence type="ECO:0000313" key="4">
    <source>
        <dbReference type="EMBL" id="EAY08609.1"/>
    </source>
</evidence>
<dbReference type="eggNOG" id="KOG0504">
    <property type="taxonomic scope" value="Eukaryota"/>
</dbReference>
<evidence type="ECO:0000256" key="2">
    <source>
        <dbReference type="ARBA" id="ARBA00023043"/>
    </source>
</evidence>
<proteinExistence type="predicted"/>
<keyword evidence="1" id="KW-0677">Repeat</keyword>
<sequence length="557" mass="62226">MLLSEEDAFKVLSTDDFEVFLKKMPLNICNSYQFHLNSKNVPKILRDSPYALHITAYYGSMQCLNYMLAHGIDLTKQDALYRDVSHFAVTGSHLFAIKVLADKGVDFSKSIILAAGIGDLDVFKFLLNGLKVDPTVRDSFGSTILHGSAIGGSQILIDYIIKLNKININTQDNQGNTPLHIAVNHGNIYMIQSLLKIEGIKLSIKNSFGQMPLHIAASKNNVEIISLLVSKMYSDSELQRAPSWDFMTLDLYRIDSIEEIGTPKDDSEEELQMKKLESPEALINAKDNNGDTPLLIAIKNGYIDIVSYLLRMQCTDTKVQNNEGMNALHISVSNSFKDIVNLILEQDIYPSVNQKDKKGKTPLIYACDIDDKGEIAGLLLNIANLDPKLADNEGKTALHHAAQSGNVFIFESLLRILSENDRKTVLSKLDREGKTPIHRLLLCQDIEKIREFVERTTASFDVKDSYGRYLPNICLIEKKPEILEILAKSGKVDVNLPDQRGWCPLHHAVKENDVECVKALLCAPNINVNAKTGRGMTPLCLANSDEIRNLLKERNAE</sequence>
<dbReference type="SMART" id="SM00248">
    <property type="entry name" value="ANK"/>
    <property type="match status" value="12"/>
</dbReference>
<keyword evidence="2 3" id="KW-0040">ANK repeat</keyword>
<dbReference type="Pfam" id="PF12796">
    <property type="entry name" value="Ank_2"/>
    <property type="match status" value="4"/>
</dbReference>
<dbReference type="PROSITE" id="PS50297">
    <property type="entry name" value="ANK_REP_REGION"/>
    <property type="match status" value="4"/>
</dbReference>
<dbReference type="SUPFAM" id="SSF48403">
    <property type="entry name" value="Ankyrin repeat"/>
    <property type="match status" value="3"/>
</dbReference>
<dbReference type="InParanoid" id="A2EFB2"/>
<dbReference type="KEGG" id="tva:4766514"/>
<reference evidence="4" key="2">
    <citation type="journal article" date="2007" name="Science">
        <title>Draft genome sequence of the sexually transmitted pathogen Trichomonas vaginalis.</title>
        <authorList>
            <person name="Carlton J.M."/>
            <person name="Hirt R.P."/>
            <person name="Silva J.C."/>
            <person name="Delcher A.L."/>
            <person name="Schatz M."/>
            <person name="Zhao Q."/>
            <person name="Wortman J.R."/>
            <person name="Bidwell S.L."/>
            <person name="Alsmark U.C.M."/>
            <person name="Besteiro S."/>
            <person name="Sicheritz-Ponten T."/>
            <person name="Noel C.J."/>
            <person name="Dacks J.B."/>
            <person name="Foster P.G."/>
            <person name="Simillion C."/>
            <person name="Van de Peer Y."/>
            <person name="Miranda-Saavedra D."/>
            <person name="Barton G.J."/>
            <person name="Westrop G.D."/>
            <person name="Mueller S."/>
            <person name="Dessi D."/>
            <person name="Fiori P.L."/>
            <person name="Ren Q."/>
            <person name="Paulsen I."/>
            <person name="Zhang H."/>
            <person name="Bastida-Corcuera F.D."/>
            <person name="Simoes-Barbosa A."/>
            <person name="Brown M.T."/>
            <person name="Hayes R.D."/>
            <person name="Mukherjee M."/>
            <person name="Okumura C.Y."/>
            <person name="Schneider R."/>
            <person name="Smith A.J."/>
            <person name="Vanacova S."/>
            <person name="Villalvazo M."/>
            <person name="Haas B.J."/>
            <person name="Pertea M."/>
            <person name="Feldblyum T.V."/>
            <person name="Utterback T.R."/>
            <person name="Shu C.L."/>
            <person name="Osoegawa K."/>
            <person name="de Jong P.J."/>
            <person name="Hrdy I."/>
            <person name="Horvathova L."/>
            <person name="Zubacova Z."/>
            <person name="Dolezal P."/>
            <person name="Malik S.B."/>
            <person name="Logsdon J.M. Jr."/>
            <person name="Henze K."/>
            <person name="Gupta A."/>
            <person name="Wang C.C."/>
            <person name="Dunne R.L."/>
            <person name="Upcroft J.A."/>
            <person name="Upcroft P."/>
            <person name="White O."/>
            <person name="Salzberg S.L."/>
            <person name="Tang P."/>
            <person name="Chiu C.-H."/>
            <person name="Lee Y.-S."/>
            <person name="Embley T.M."/>
            <person name="Coombs G.H."/>
            <person name="Mottram J.C."/>
            <person name="Tachezy J."/>
            <person name="Fraser-Liggett C.M."/>
            <person name="Johnson P.J."/>
        </authorList>
    </citation>
    <scope>NUCLEOTIDE SEQUENCE [LARGE SCALE GENOMIC DNA]</scope>
    <source>
        <strain evidence="4">G3</strain>
    </source>
</reference>
<dbReference type="Gene3D" id="1.25.40.20">
    <property type="entry name" value="Ankyrin repeat-containing domain"/>
    <property type="match status" value="5"/>
</dbReference>
<evidence type="ECO:0000256" key="1">
    <source>
        <dbReference type="ARBA" id="ARBA00022737"/>
    </source>
</evidence>
<dbReference type="Proteomes" id="UP000001542">
    <property type="component" value="Unassembled WGS sequence"/>
</dbReference>
<feature type="repeat" description="ANK" evidence="3">
    <location>
        <begin position="47"/>
        <end position="79"/>
    </location>
</feature>
<organism evidence="4 5">
    <name type="scientific">Trichomonas vaginalis (strain ATCC PRA-98 / G3)</name>
    <dbReference type="NCBI Taxonomy" id="412133"/>
    <lineage>
        <taxon>Eukaryota</taxon>
        <taxon>Metamonada</taxon>
        <taxon>Parabasalia</taxon>
        <taxon>Trichomonadida</taxon>
        <taxon>Trichomonadidae</taxon>
        <taxon>Trichomonas</taxon>
    </lineage>
</organism>
<name>A2EFB2_TRIV3</name>
<dbReference type="PROSITE" id="PS50088">
    <property type="entry name" value="ANK_REPEAT"/>
    <property type="match status" value="5"/>
</dbReference>
<dbReference type="SMR" id="A2EFB2"/>
<feature type="repeat" description="ANK" evidence="3">
    <location>
        <begin position="174"/>
        <end position="207"/>
    </location>
</feature>
<dbReference type="VEuPathDB" id="TrichDB:TVAG_239690"/>
<dbReference type="PANTHER" id="PTHR24123:SF33">
    <property type="entry name" value="PROTEIN HOS4"/>
    <property type="match status" value="1"/>
</dbReference>
<dbReference type="OrthoDB" id="303876at2759"/>
<dbReference type="InterPro" id="IPR002110">
    <property type="entry name" value="Ankyrin_rpt"/>
</dbReference>
<protein>
    <submittedName>
        <fullName evidence="4">Uncharacterized protein</fullName>
    </submittedName>
</protein>
<reference evidence="4" key="1">
    <citation type="submission" date="2006-10" db="EMBL/GenBank/DDBJ databases">
        <authorList>
            <person name="Amadeo P."/>
            <person name="Zhao Q."/>
            <person name="Wortman J."/>
            <person name="Fraser-Liggett C."/>
            <person name="Carlton J."/>
        </authorList>
    </citation>
    <scope>NUCLEOTIDE SEQUENCE</scope>
    <source>
        <strain evidence="4">G3</strain>
    </source>
</reference>
<dbReference type="STRING" id="5722.A2EFB2"/>
<accession>A2EFB2</accession>
<dbReference type="EMBL" id="DS113374">
    <property type="protein sequence ID" value="EAY08609.1"/>
    <property type="molecule type" value="Genomic_DNA"/>
</dbReference>
<gene>
    <name evidence="4" type="ORF">TVAG_239690</name>
</gene>
<feature type="repeat" description="ANK" evidence="3">
    <location>
        <begin position="393"/>
        <end position="415"/>
    </location>
</feature>
<dbReference type="InterPro" id="IPR036770">
    <property type="entry name" value="Ankyrin_rpt-contain_sf"/>
</dbReference>
<keyword evidence="5" id="KW-1185">Reference proteome</keyword>
<evidence type="ECO:0000256" key="3">
    <source>
        <dbReference type="PROSITE-ProRule" id="PRU00023"/>
    </source>
</evidence>
<dbReference type="VEuPathDB" id="TrichDB:TVAGG3_0430640"/>